<dbReference type="GO" id="GO:0032259">
    <property type="term" value="P:methylation"/>
    <property type="evidence" value="ECO:0007669"/>
    <property type="project" value="UniProtKB-KW"/>
</dbReference>
<keyword evidence="1 4" id="KW-0489">Methyltransferase</keyword>
<dbReference type="InterPro" id="IPR051128">
    <property type="entry name" value="EgtD_Methyltrsf_superfamily"/>
</dbReference>
<comment type="caution">
    <text evidence="4">The sequence shown here is derived from an EMBL/GenBank/DDBJ whole genome shotgun (WGS) entry which is preliminary data.</text>
</comment>
<evidence type="ECO:0000313" key="4">
    <source>
        <dbReference type="EMBL" id="MFC0321709.1"/>
    </source>
</evidence>
<evidence type="ECO:0000313" key="5">
    <source>
        <dbReference type="Proteomes" id="UP001589774"/>
    </source>
</evidence>
<evidence type="ECO:0000256" key="1">
    <source>
        <dbReference type="ARBA" id="ARBA00022603"/>
    </source>
</evidence>
<dbReference type="EC" id="2.1.1.44" evidence="4"/>
<dbReference type="PANTHER" id="PTHR43397">
    <property type="entry name" value="ERGOTHIONEINE BIOSYNTHESIS PROTEIN 1"/>
    <property type="match status" value="1"/>
</dbReference>
<evidence type="ECO:0000259" key="3">
    <source>
        <dbReference type="Pfam" id="PF10017"/>
    </source>
</evidence>
<protein>
    <submittedName>
        <fullName evidence="4">L-histidine N(Alpha)-methyltransferase</fullName>
        <ecNumber evidence="4">2.1.1.44</ecNumber>
    </submittedName>
</protein>
<dbReference type="GO" id="GO:0052706">
    <property type="term" value="F:L-histidine N(alpha)-methyltransferase activity"/>
    <property type="evidence" value="ECO:0007669"/>
    <property type="project" value="UniProtKB-EC"/>
</dbReference>
<sequence>MNKNISDLMDDLFEAANTKTALFYNDVIKGLRENPKHLDSKYFYDAAGDKLFREIMNCPEYYLTRAELEIFSGKTVELAAALSRDRDSFDLIELGAGDATKSTYLLKELLGQQIDFRYIPIDISANVIENLNESLPKVLPRLKLTGLNGEYFEMLEKATSLSKRPKVLLFLGSNIGNMPVDRVTEFCKKLRKHLSKGDRLLMGMDIKKNPKTILAAYNDKSGITKRFNLNLLERINRELNSNFIISRFDHYATYDPESGACKSYLISLDNQTVQIGEEVFHFAENEPIFMEISQKFSFEQIQDLADKSGFKFIDQLFDSKKWFTDVIWSAE</sequence>
<dbReference type="SUPFAM" id="SSF53335">
    <property type="entry name" value="S-adenosyl-L-methionine-dependent methyltransferases"/>
    <property type="match status" value="1"/>
</dbReference>
<gene>
    <name evidence="4" type="ORF">ACFFI0_25580</name>
</gene>
<dbReference type="InterPro" id="IPR019257">
    <property type="entry name" value="MeTrfase_dom"/>
</dbReference>
<accession>A0ABV6HS59</accession>
<dbReference type="InterPro" id="IPR029063">
    <property type="entry name" value="SAM-dependent_MTases_sf"/>
</dbReference>
<dbReference type="Pfam" id="PF10017">
    <property type="entry name" value="Methyltransf_33"/>
    <property type="match status" value="1"/>
</dbReference>
<dbReference type="RefSeq" id="WP_377477986.1">
    <property type="nucleotide sequence ID" value="NZ_JBHLWO010000007.1"/>
</dbReference>
<dbReference type="InterPro" id="IPR017804">
    <property type="entry name" value="MeTrfase_EgtD-like"/>
</dbReference>
<dbReference type="EMBL" id="JBHLWO010000007">
    <property type="protein sequence ID" value="MFC0321709.1"/>
    <property type="molecule type" value="Genomic_DNA"/>
</dbReference>
<name>A0ABV6HS59_9SPHI</name>
<reference evidence="4 5" key="1">
    <citation type="submission" date="2024-09" db="EMBL/GenBank/DDBJ databases">
        <authorList>
            <person name="Sun Q."/>
            <person name="Mori K."/>
        </authorList>
    </citation>
    <scope>NUCLEOTIDE SEQUENCE [LARGE SCALE GENOMIC DNA]</scope>
    <source>
        <strain evidence="4 5">CCM 7765</strain>
    </source>
</reference>
<evidence type="ECO:0000256" key="2">
    <source>
        <dbReference type="ARBA" id="ARBA00022679"/>
    </source>
</evidence>
<proteinExistence type="predicted"/>
<feature type="domain" description="Histidine-specific methyltransferase SAM-dependent" evidence="3">
    <location>
        <begin position="24"/>
        <end position="329"/>
    </location>
</feature>
<dbReference type="PIRSF" id="PIRSF018005">
    <property type="entry name" value="UCP018005"/>
    <property type="match status" value="1"/>
</dbReference>
<dbReference type="Proteomes" id="UP001589774">
    <property type="component" value="Unassembled WGS sequence"/>
</dbReference>
<dbReference type="Gene3D" id="3.40.50.150">
    <property type="entry name" value="Vaccinia Virus protein VP39"/>
    <property type="match status" value="1"/>
</dbReference>
<dbReference type="PANTHER" id="PTHR43397:SF1">
    <property type="entry name" value="ERGOTHIONEINE BIOSYNTHESIS PROTEIN 1"/>
    <property type="match status" value="1"/>
</dbReference>
<organism evidence="4 5">
    <name type="scientific">Olivibacter oleidegradans</name>
    <dbReference type="NCBI Taxonomy" id="760123"/>
    <lineage>
        <taxon>Bacteria</taxon>
        <taxon>Pseudomonadati</taxon>
        <taxon>Bacteroidota</taxon>
        <taxon>Sphingobacteriia</taxon>
        <taxon>Sphingobacteriales</taxon>
        <taxon>Sphingobacteriaceae</taxon>
        <taxon>Olivibacter</taxon>
    </lineage>
</organism>
<keyword evidence="5" id="KW-1185">Reference proteome</keyword>
<keyword evidence="2 4" id="KW-0808">Transferase</keyword>